<comment type="similarity">
    <text evidence="1">Belongs to the CDC123 family.</text>
</comment>
<dbReference type="InterPro" id="IPR009772">
    <property type="entry name" value="CDC123"/>
</dbReference>
<name>A0AAD5S2D0_9PEZI</name>
<gene>
    <name evidence="3" type="ORF">MKZ38_008462</name>
</gene>
<dbReference type="PANTHER" id="PTHR15323">
    <property type="entry name" value="D123 PROTEIN"/>
    <property type="match status" value="1"/>
</dbReference>
<evidence type="ECO:0000256" key="1">
    <source>
        <dbReference type="ARBA" id="ARBA00011047"/>
    </source>
</evidence>
<feature type="compositionally biased region" description="Polar residues" evidence="2">
    <location>
        <begin position="89"/>
        <end position="107"/>
    </location>
</feature>
<dbReference type="Proteomes" id="UP001201980">
    <property type="component" value="Unassembled WGS sequence"/>
</dbReference>
<proteinExistence type="inferred from homology"/>
<feature type="region of interest" description="Disordered" evidence="2">
    <location>
        <begin position="343"/>
        <end position="371"/>
    </location>
</feature>
<feature type="compositionally biased region" description="Acidic residues" evidence="2">
    <location>
        <begin position="355"/>
        <end position="371"/>
    </location>
</feature>
<protein>
    <recommendedName>
        <fullName evidence="5">Cell division cycle protein 123</fullName>
    </recommendedName>
</protein>
<evidence type="ECO:0000256" key="2">
    <source>
        <dbReference type="SAM" id="MobiDB-lite"/>
    </source>
</evidence>
<dbReference type="GO" id="GO:0005737">
    <property type="term" value="C:cytoplasm"/>
    <property type="evidence" value="ECO:0007669"/>
    <property type="project" value="TreeGrafter"/>
</dbReference>
<dbReference type="AlphaFoldDB" id="A0AAD5S2D0"/>
<feature type="region of interest" description="Disordered" evidence="2">
    <location>
        <begin position="70"/>
        <end position="134"/>
    </location>
</feature>
<dbReference type="Pfam" id="PF07065">
    <property type="entry name" value="D123"/>
    <property type="match status" value="1"/>
</dbReference>
<feature type="compositionally biased region" description="Acidic residues" evidence="2">
    <location>
        <begin position="73"/>
        <end position="87"/>
    </location>
</feature>
<comment type="caution">
    <text evidence="3">The sequence shown here is derived from an EMBL/GenBank/DDBJ whole genome shotgun (WGS) entry which is preliminary data.</text>
</comment>
<accession>A0AAD5S2D0</accession>
<keyword evidence="4" id="KW-1185">Reference proteome</keyword>
<evidence type="ECO:0000313" key="3">
    <source>
        <dbReference type="EMBL" id="KAJ2904251.1"/>
    </source>
</evidence>
<reference evidence="3" key="1">
    <citation type="submission" date="2022-07" db="EMBL/GenBank/DDBJ databases">
        <title>Draft genome sequence of Zalerion maritima ATCC 34329, a (micro)plastics degrading marine fungus.</title>
        <authorList>
            <person name="Paco A."/>
            <person name="Goncalves M.F.M."/>
            <person name="Rocha-Santos T.A.P."/>
            <person name="Alves A."/>
        </authorList>
    </citation>
    <scope>NUCLEOTIDE SEQUENCE</scope>
    <source>
        <strain evidence="3">ATCC 34329</strain>
    </source>
</reference>
<evidence type="ECO:0000313" key="4">
    <source>
        <dbReference type="Proteomes" id="UP001201980"/>
    </source>
</evidence>
<evidence type="ECO:0008006" key="5">
    <source>
        <dbReference type="Google" id="ProtNLM"/>
    </source>
</evidence>
<organism evidence="3 4">
    <name type="scientific">Zalerion maritima</name>
    <dbReference type="NCBI Taxonomy" id="339359"/>
    <lineage>
        <taxon>Eukaryota</taxon>
        <taxon>Fungi</taxon>
        <taxon>Dikarya</taxon>
        <taxon>Ascomycota</taxon>
        <taxon>Pezizomycotina</taxon>
        <taxon>Sordariomycetes</taxon>
        <taxon>Lulworthiomycetidae</taxon>
        <taxon>Lulworthiales</taxon>
        <taxon>Lulworthiaceae</taxon>
        <taxon>Zalerion</taxon>
    </lineage>
</organism>
<sequence length="433" mass="48821">MPSFQDIYDSAPLPREERVMQFPPVSKNHILHCSYDWWYPKFTSHTPRTKIIPLPQEVLDYLEEDGIVLADSGNDEDDEDDDKDEIEWTTPSANRASSPPPEIQSQMPEYARADGDQEDSDDSEGLNLTPPNRRFPEFHQQLKDAIAELGGAVAPKLNWSAPKDAAFMAGDNSLKCINPNDIYILLKSSSFAAHDLAHAFDGCEGGISPEARPATQNTTNLPFAPVLVLRTWCNIQPSLEFRCFVKDNALVGLTQRDRNQYDWLPALRGDVVGKANDFFEKVLRCRFPDPSYAFDVEILEDHGTTSKLGTVRLIDINPWAPRTDTLLFDWEELVTMQVPNMMLGTAEPSSGTESEVMDESETGEEDDDEDAEFLPELRLVEKESHANLMSTEYSAHKLPREVVEAAETEGGMAEFLTTWQRMQDTRGQMDDQL</sequence>
<dbReference type="PANTHER" id="PTHR15323:SF6">
    <property type="entry name" value="CELL DIVISION CYCLE PROTEIN 123 HOMOLOG"/>
    <property type="match status" value="1"/>
</dbReference>
<dbReference type="EMBL" id="JAKWBI020000058">
    <property type="protein sequence ID" value="KAJ2904251.1"/>
    <property type="molecule type" value="Genomic_DNA"/>
</dbReference>